<keyword evidence="11" id="KW-0520">NAD</keyword>
<dbReference type="Pfam" id="PF00644">
    <property type="entry name" value="PARP"/>
    <property type="match status" value="1"/>
</dbReference>
<feature type="domain" description="WWE" evidence="13">
    <location>
        <begin position="338"/>
        <end position="425"/>
    </location>
</feature>
<dbReference type="GO" id="GO:0005737">
    <property type="term" value="C:cytoplasm"/>
    <property type="evidence" value="ECO:0007669"/>
    <property type="project" value="UniProtKB-SubCell"/>
</dbReference>
<dbReference type="SUPFAM" id="SSF117839">
    <property type="entry name" value="WWE domain"/>
    <property type="match status" value="1"/>
</dbReference>
<dbReference type="InterPro" id="IPR037197">
    <property type="entry name" value="WWE_dom_sf"/>
</dbReference>
<dbReference type="EC" id="2.4.2.-" evidence="11"/>
<organism evidence="15 16">
    <name type="scientific">Leptobrachium leishanense</name>
    <name type="common">Leishan spiny toad</name>
    <dbReference type="NCBI Taxonomy" id="445787"/>
    <lineage>
        <taxon>Eukaryota</taxon>
        <taxon>Metazoa</taxon>
        <taxon>Chordata</taxon>
        <taxon>Craniata</taxon>
        <taxon>Vertebrata</taxon>
        <taxon>Euteleostomi</taxon>
        <taxon>Amphibia</taxon>
        <taxon>Batrachia</taxon>
        <taxon>Anura</taxon>
        <taxon>Pelobatoidea</taxon>
        <taxon>Megophryidae</taxon>
        <taxon>Leptobrachium</taxon>
    </lineage>
</organism>
<protein>
    <recommendedName>
        <fullName evidence="11">Poly [ADP-ribose] polymerase</fullName>
        <shortName evidence="11">PARP</shortName>
        <ecNumber evidence="11">2.4.2.-</ecNumber>
    </recommendedName>
</protein>
<proteinExistence type="inferred from homology"/>
<dbReference type="GeneTree" id="ENSGT00940000154649"/>
<evidence type="ECO:0000256" key="5">
    <source>
        <dbReference type="ARBA" id="ARBA00022723"/>
    </source>
</evidence>
<sequence length="661" mass="75813">MSDPAVTAFLTKLLCANGGRLPRAQLTQYLELPQEQIDQILQEESERFPQAGELILAHCPIRICPEYIRGKEDKDDCGKLHLCCSHLRGTCWNSKKFTCKYSHNTQTEHNLAVLKANEVNSLNNEELKTILFQNDSSILPGTCKKYLHEKCDDDKCKWLHICGFFTSGVCNRKVCKKSHDLLETQTTLLLKQYGIPAVSIENLQMLSVLKYNANLQNQTEQDGNRKARGASRGRRGNRGRSHIRKGTRKRDSKKIDFTEICLANIWKYCKHEGNCPKMHYYLPYRWQVSCGSEWNDLEDMENIEKAYCDPKITSYFAVDFLKMKSRLNSVRRLCTPSSVLKHHEFVLTTEWLWYWRDENGIWVEYGKANTKQMSASITSAQLENIYLSNPEDTISFRAGQQLYQINFADMKQKNIFYNTKRDMCRRPKFLSYQDVRNLKGSTRSASTNIASSPLKSAEYPATWDKTAMPDIGHKLVDVPLASSEASSIQALFTKTLSGYVLKKISRVQNPSLWQLYQWKKEQILKTNCIANEKNLFHGTSSHNIPPICHENIDWRVCGANGTLFGQGSYFARDASYSHNYSPKNASGQRSMFMARVLVGDYVLGNPSYKRPPSKPGSQTQSFNSCVDDKHHPSIFVVFESAQIYPEYLIMYEEEKKSCSIS</sequence>
<keyword evidence="16" id="KW-1185">Reference proteome</keyword>
<dbReference type="Ensembl" id="ENSLLET00000025648.1">
    <property type="protein sequence ID" value="ENSLLEP00000024702.1"/>
    <property type="gene ID" value="ENSLLEG00000015633.1"/>
</dbReference>
<evidence type="ECO:0000256" key="3">
    <source>
        <dbReference type="ARBA" id="ARBA00022490"/>
    </source>
</evidence>
<dbReference type="GO" id="GO:1990404">
    <property type="term" value="F:NAD+-protein mono-ADP-ribosyltransferase activity"/>
    <property type="evidence" value="ECO:0007669"/>
    <property type="project" value="TreeGrafter"/>
</dbReference>
<evidence type="ECO:0000256" key="12">
    <source>
        <dbReference type="SAM" id="MobiDB-lite"/>
    </source>
</evidence>
<dbReference type="PANTHER" id="PTHR45740:SF20">
    <property type="entry name" value="POLY [ADP-RIBOSE] POLYMERASE"/>
    <property type="match status" value="1"/>
</dbReference>
<dbReference type="GO" id="GO:0003950">
    <property type="term" value="F:NAD+ poly-ADP-ribosyltransferase activity"/>
    <property type="evidence" value="ECO:0007669"/>
    <property type="project" value="UniProtKB-UniRule"/>
</dbReference>
<evidence type="ECO:0000256" key="1">
    <source>
        <dbReference type="ARBA" id="ARBA00004123"/>
    </source>
</evidence>
<keyword evidence="7" id="KW-0863">Zinc-finger</keyword>
<evidence type="ECO:0000256" key="4">
    <source>
        <dbReference type="ARBA" id="ARBA00022553"/>
    </source>
</evidence>
<evidence type="ECO:0000256" key="6">
    <source>
        <dbReference type="ARBA" id="ARBA00022737"/>
    </source>
</evidence>
<dbReference type="CDD" id="cd01439">
    <property type="entry name" value="TCCD_inducible_PARP_like"/>
    <property type="match status" value="1"/>
</dbReference>
<feature type="region of interest" description="Disordered" evidence="12">
    <location>
        <begin position="218"/>
        <end position="250"/>
    </location>
</feature>
<dbReference type="GO" id="GO:0005634">
    <property type="term" value="C:nucleus"/>
    <property type="evidence" value="ECO:0007669"/>
    <property type="project" value="UniProtKB-SubCell"/>
</dbReference>
<keyword evidence="6" id="KW-0677">Repeat</keyword>
<dbReference type="Gene3D" id="1.10.10.10">
    <property type="entry name" value="Winged helix-like DNA-binding domain superfamily/Winged helix DNA-binding domain"/>
    <property type="match status" value="1"/>
</dbReference>
<keyword evidence="4" id="KW-0597">Phosphoprotein</keyword>
<evidence type="ECO:0000256" key="10">
    <source>
        <dbReference type="ARBA" id="ARBA00024347"/>
    </source>
</evidence>
<dbReference type="InterPro" id="IPR041360">
    <property type="entry name" value="ZAP_HTH"/>
</dbReference>
<keyword evidence="5" id="KW-0479">Metal-binding</keyword>
<dbReference type="Gene3D" id="3.90.228.10">
    <property type="match status" value="1"/>
</dbReference>
<reference evidence="15" key="1">
    <citation type="submission" date="2025-08" db="UniProtKB">
        <authorList>
            <consortium name="Ensembl"/>
        </authorList>
    </citation>
    <scope>IDENTIFICATION</scope>
</reference>
<dbReference type="InterPro" id="IPR004170">
    <property type="entry name" value="WWE_dom"/>
</dbReference>
<dbReference type="InterPro" id="IPR057602">
    <property type="entry name" value="Zfn-CCCH_PARP12"/>
</dbReference>
<evidence type="ECO:0000259" key="14">
    <source>
        <dbReference type="PROSITE" id="PS51059"/>
    </source>
</evidence>
<comment type="subcellular location">
    <subcellularLocation>
        <location evidence="2">Cytoplasm</location>
    </subcellularLocation>
    <subcellularLocation>
        <location evidence="1">Nucleus</location>
    </subcellularLocation>
</comment>
<dbReference type="PROSITE" id="PS50918">
    <property type="entry name" value="WWE"/>
    <property type="match status" value="1"/>
</dbReference>
<evidence type="ECO:0000259" key="13">
    <source>
        <dbReference type="PROSITE" id="PS50918"/>
    </source>
</evidence>
<evidence type="ECO:0000313" key="15">
    <source>
        <dbReference type="Ensembl" id="ENSLLEP00000024702.1"/>
    </source>
</evidence>
<evidence type="ECO:0000256" key="7">
    <source>
        <dbReference type="ARBA" id="ARBA00022771"/>
    </source>
</evidence>
<keyword evidence="3" id="KW-0963">Cytoplasm</keyword>
<name>A0A8C5PLM9_9ANUR</name>
<evidence type="ECO:0000256" key="2">
    <source>
        <dbReference type="ARBA" id="ARBA00004496"/>
    </source>
</evidence>
<dbReference type="Pfam" id="PF23466">
    <property type="entry name" value="WWE_4"/>
    <property type="match status" value="1"/>
</dbReference>
<dbReference type="PANTHER" id="PTHR45740">
    <property type="entry name" value="POLY [ADP-RIBOSE] POLYMERASE"/>
    <property type="match status" value="1"/>
</dbReference>
<dbReference type="InterPro" id="IPR051712">
    <property type="entry name" value="ARTD-AVP"/>
</dbReference>
<dbReference type="PROSITE" id="PS51059">
    <property type="entry name" value="PARP_CATALYTIC"/>
    <property type="match status" value="1"/>
</dbReference>
<dbReference type="SUPFAM" id="SSF56399">
    <property type="entry name" value="ADP-ribosylation"/>
    <property type="match status" value="1"/>
</dbReference>
<dbReference type="InterPro" id="IPR036388">
    <property type="entry name" value="WH-like_DNA-bd_sf"/>
</dbReference>
<feature type="domain" description="PARP catalytic" evidence="14">
    <location>
        <begin position="459"/>
        <end position="661"/>
    </location>
</feature>
<evidence type="ECO:0000313" key="16">
    <source>
        <dbReference type="Proteomes" id="UP000694569"/>
    </source>
</evidence>
<evidence type="ECO:0000256" key="11">
    <source>
        <dbReference type="RuleBase" id="RU362114"/>
    </source>
</evidence>
<dbReference type="Pfam" id="PF02825">
    <property type="entry name" value="WWE"/>
    <property type="match status" value="1"/>
</dbReference>
<dbReference type="Gene3D" id="3.30.720.50">
    <property type="match status" value="1"/>
</dbReference>
<keyword evidence="11" id="KW-0328">Glycosyltransferase</keyword>
<dbReference type="Proteomes" id="UP000694569">
    <property type="component" value="Unplaced"/>
</dbReference>
<dbReference type="Pfam" id="PF18606">
    <property type="entry name" value="HTH_53"/>
    <property type="match status" value="1"/>
</dbReference>
<dbReference type="GO" id="GO:0008270">
    <property type="term" value="F:zinc ion binding"/>
    <property type="evidence" value="ECO:0007669"/>
    <property type="project" value="UniProtKB-KW"/>
</dbReference>
<reference evidence="15" key="2">
    <citation type="submission" date="2025-09" db="UniProtKB">
        <authorList>
            <consortium name="Ensembl"/>
        </authorList>
    </citation>
    <scope>IDENTIFICATION</scope>
</reference>
<evidence type="ECO:0000256" key="8">
    <source>
        <dbReference type="ARBA" id="ARBA00022833"/>
    </source>
</evidence>
<accession>A0A8C5PLM9</accession>
<keyword evidence="8" id="KW-0862">Zinc</keyword>
<evidence type="ECO:0000256" key="9">
    <source>
        <dbReference type="ARBA" id="ARBA00023242"/>
    </source>
</evidence>
<dbReference type="InterPro" id="IPR012317">
    <property type="entry name" value="Poly(ADP-ribose)pol_cat_dom"/>
</dbReference>
<feature type="compositionally biased region" description="Basic residues" evidence="12">
    <location>
        <begin position="226"/>
        <end position="250"/>
    </location>
</feature>
<dbReference type="AlphaFoldDB" id="A0A8C5PLM9"/>
<keyword evidence="9" id="KW-0539">Nucleus</keyword>
<comment type="similarity">
    <text evidence="10">Belongs to the ARTD/PARP family.</text>
</comment>
<keyword evidence="11" id="KW-0808">Transferase</keyword>
<dbReference type="Pfam" id="PF25261">
    <property type="entry name" value="zf-CCCH_PARP12"/>
    <property type="match status" value="1"/>
</dbReference>